<dbReference type="InterPro" id="IPR036388">
    <property type="entry name" value="WH-like_DNA-bd_sf"/>
</dbReference>
<evidence type="ECO:0000259" key="1">
    <source>
        <dbReference type="PROSITE" id="PS50995"/>
    </source>
</evidence>
<dbReference type="AlphaFoldDB" id="A0AAW4FEC9"/>
<dbReference type="GO" id="GO:0003700">
    <property type="term" value="F:DNA-binding transcription factor activity"/>
    <property type="evidence" value="ECO:0007669"/>
    <property type="project" value="InterPro"/>
</dbReference>
<dbReference type="InterPro" id="IPR036390">
    <property type="entry name" value="WH_DNA-bd_sf"/>
</dbReference>
<evidence type="ECO:0000313" key="3">
    <source>
        <dbReference type="Proteomes" id="UP000744980"/>
    </source>
</evidence>
<dbReference type="InterPro" id="IPR039422">
    <property type="entry name" value="MarR/SlyA-like"/>
</dbReference>
<comment type="caution">
    <text evidence="2">The sequence shown here is derived from an EMBL/GenBank/DDBJ whole genome shotgun (WGS) entry which is preliminary data.</text>
</comment>
<keyword evidence="3" id="KW-1185">Reference proteome</keyword>
<dbReference type="EMBL" id="WXFA01000003">
    <property type="protein sequence ID" value="MBM3090483.1"/>
    <property type="molecule type" value="Genomic_DNA"/>
</dbReference>
<name>A0AAW4FEC9_9HYPH</name>
<dbReference type="GO" id="GO:0006950">
    <property type="term" value="P:response to stress"/>
    <property type="evidence" value="ECO:0007669"/>
    <property type="project" value="TreeGrafter"/>
</dbReference>
<gene>
    <name evidence="2" type="ORF">GFB56_06605</name>
</gene>
<protein>
    <submittedName>
        <fullName evidence="2">MarR family transcriptional regulator</fullName>
    </submittedName>
</protein>
<dbReference type="InterPro" id="IPR000835">
    <property type="entry name" value="HTH_MarR-typ"/>
</dbReference>
<proteinExistence type="predicted"/>
<accession>A0AAW4FEC9</accession>
<evidence type="ECO:0000313" key="2">
    <source>
        <dbReference type="EMBL" id="MBM3090483.1"/>
    </source>
</evidence>
<dbReference type="SMART" id="SM00347">
    <property type="entry name" value="HTH_MARR"/>
    <property type="match status" value="1"/>
</dbReference>
<dbReference type="RefSeq" id="WP_057216920.1">
    <property type="nucleotide sequence ID" value="NZ_CP083374.1"/>
</dbReference>
<dbReference type="PANTHER" id="PTHR33164">
    <property type="entry name" value="TRANSCRIPTIONAL REGULATOR, MARR FAMILY"/>
    <property type="match status" value="1"/>
</dbReference>
<dbReference type="PROSITE" id="PS50995">
    <property type="entry name" value="HTH_MARR_2"/>
    <property type="match status" value="1"/>
</dbReference>
<dbReference type="Gene3D" id="1.10.10.10">
    <property type="entry name" value="Winged helix-like DNA-binding domain superfamily/Winged helix DNA-binding domain"/>
    <property type="match status" value="1"/>
</dbReference>
<dbReference type="PANTHER" id="PTHR33164:SF57">
    <property type="entry name" value="MARR-FAMILY TRANSCRIPTIONAL REGULATOR"/>
    <property type="match status" value="1"/>
</dbReference>
<organism evidence="2 3">
    <name type="scientific">Ensifer canadensis</name>
    <dbReference type="NCBI Taxonomy" id="555315"/>
    <lineage>
        <taxon>Bacteria</taxon>
        <taxon>Pseudomonadati</taxon>
        <taxon>Pseudomonadota</taxon>
        <taxon>Alphaproteobacteria</taxon>
        <taxon>Hyphomicrobiales</taxon>
        <taxon>Rhizobiaceae</taxon>
        <taxon>Sinorhizobium/Ensifer group</taxon>
        <taxon>Ensifer</taxon>
    </lineage>
</organism>
<reference evidence="2 3" key="1">
    <citation type="submission" date="2020-01" db="EMBL/GenBank/DDBJ databases">
        <title>Draft genome assembly of Ensifer adhaerens T173.</title>
        <authorList>
            <person name="Craig J.E."/>
            <person name="Stinchcombe J.R."/>
        </authorList>
    </citation>
    <scope>NUCLEOTIDE SEQUENCE [LARGE SCALE GENOMIC DNA]</scope>
    <source>
        <strain evidence="2 3">T173</strain>
    </source>
</reference>
<dbReference type="Proteomes" id="UP000744980">
    <property type="component" value="Unassembled WGS sequence"/>
</dbReference>
<dbReference type="SUPFAM" id="SSF46785">
    <property type="entry name" value="Winged helix' DNA-binding domain"/>
    <property type="match status" value="1"/>
</dbReference>
<sequence>MASLTEDETNETPLLWLSLGEQLNALLSASRAVATEMAASFDADLQPAAYHIIQWLHAYGPAQASHVADGLAMDRSATSRLVRQLKQAGIVESRPDPADKRGVILSLTDQGVTKIRAAIKYKGEVFRRRLDGWSEADLRLFTALLRRFNSGKAN</sequence>
<dbReference type="PRINTS" id="PR00598">
    <property type="entry name" value="HTHMARR"/>
</dbReference>
<dbReference type="Pfam" id="PF12802">
    <property type="entry name" value="MarR_2"/>
    <property type="match status" value="1"/>
</dbReference>
<feature type="domain" description="HTH marR-type" evidence="1">
    <location>
        <begin position="19"/>
        <end position="150"/>
    </location>
</feature>